<dbReference type="EMBL" id="CP065047">
    <property type="protein sequence ID" value="QPI38341.1"/>
    <property type="molecule type" value="Genomic_DNA"/>
</dbReference>
<reference evidence="9 11" key="1">
    <citation type="journal article" date="2019" name="Emerg. Microbes Infect.">
        <title>Comprehensive subspecies identification of 175 nontuberculous mycobacteria species based on 7547 genomic profiles.</title>
        <authorList>
            <person name="Matsumoto Y."/>
            <person name="Kinjo T."/>
            <person name="Motooka D."/>
            <person name="Nabeya D."/>
            <person name="Jung N."/>
            <person name="Uechi K."/>
            <person name="Horii T."/>
            <person name="Iida T."/>
            <person name="Fujita J."/>
            <person name="Nakamura S."/>
        </authorList>
    </citation>
    <scope>NUCLEOTIDE SEQUENCE [LARGE SCALE GENOMIC DNA]</scope>
    <source>
        <strain evidence="9 11">JCM 13573</strain>
    </source>
</reference>
<dbReference type="GO" id="GO:0006829">
    <property type="term" value="P:zinc ion transport"/>
    <property type="evidence" value="ECO:0007669"/>
    <property type="project" value="InterPro"/>
</dbReference>
<dbReference type="Proteomes" id="UP000663583">
    <property type="component" value="Chromosome"/>
</dbReference>
<evidence type="ECO:0000259" key="8">
    <source>
        <dbReference type="Pfam" id="PF16916"/>
    </source>
</evidence>
<keyword evidence="2" id="KW-0813">Transport</keyword>
<dbReference type="RefSeq" id="WP_085073884.1">
    <property type="nucleotide sequence ID" value="NZ_BLKU01000001.1"/>
</dbReference>
<dbReference type="Gene3D" id="1.20.1510.10">
    <property type="entry name" value="Cation efflux protein transmembrane domain"/>
    <property type="match status" value="1"/>
</dbReference>
<keyword evidence="4 6" id="KW-1133">Transmembrane helix</keyword>
<dbReference type="InterPro" id="IPR058533">
    <property type="entry name" value="Cation_efflux_TM"/>
</dbReference>
<protein>
    <submittedName>
        <fullName evidence="10">Cation diffusion facilitator family transporter</fullName>
    </submittedName>
    <submittedName>
        <fullName evidence="9">Cation transporter</fullName>
    </submittedName>
</protein>
<feature type="transmembrane region" description="Helical" evidence="6">
    <location>
        <begin position="109"/>
        <end position="130"/>
    </location>
</feature>
<dbReference type="GO" id="GO:0016020">
    <property type="term" value="C:membrane"/>
    <property type="evidence" value="ECO:0007669"/>
    <property type="project" value="UniProtKB-SubCell"/>
</dbReference>
<organism evidence="10 12">
    <name type="scientific">Mycobacterium kubicae</name>
    <dbReference type="NCBI Taxonomy" id="120959"/>
    <lineage>
        <taxon>Bacteria</taxon>
        <taxon>Bacillati</taxon>
        <taxon>Actinomycetota</taxon>
        <taxon>Actinomycetes</taxon>
        <taxon>Mycobacteriales</taxon>
        <taxon>Mycobacteriaceae</taxon>
        <taxon>Mycobacterium</taxon>
        <taxon>Mycobacterium simiae complex</taxon>
    </lineage>
</organism>
<evidence type="ECO:0000313" key="12">
    <source>
        <dbReference type="Proteomes" id="UP000663583"/>
    </source>
</evidence>
<dbReference type="AlphaFoldDB" id="A0AAX1JAV4"/>
<dbReference type="EMBL" id="BLKU01000001">
    <property type="protein sequence ID" value="GFG62737.1"/>
    <property type="molecule type" value="Genomic_DNA"/>
</dbReference>
<dbReference type="InterPro" id="IPR040177">
    <property type="entry name" value="SLC30A9"/>
</dbReference>
<dbReference type="PANTHER" id="PTHR13414:SF9">
    <property type="entry name" value="PROTON-COUPLED ZINC ANTIPORTER SLC30A9, MITOCHONDRIAL"/>
    <property type="match status" value="1"/>
</dbReference>
<evidence type="ECO:0000313" key="10">
    <source>
        <dbReference type="EMBL" id="QPI38341.1"/>
    </source>
</evidence>
<feature type="transmembrane region" description="Helical" evidence="6">
    <location>
        <begin position="192"/>
        <end position="211"/>
    </location>
</feature>
<sequence>MAADGTTKAIVVAFGADAGIAAAKFVAFLITGSSAMLAESQHSLADSINELLLMVGKRRAHRSPDALHQFGYGRSRYFYSFIVALTVFVIGSVVALYEGYHKLTHPEPLTTPAVAITILVVAAAFEGISLRTAVRQSAKLKGSSSWWQFIRNFRTPEPAVVLLEDSAAVIGLTLAFAGVILTTVTHDPVWDAFSSLGIGVLLGCVAFILIFETQSLLIGEGATTKQYNMIRAVLEQTAHVDRVSDMRTQYLAPDELLVTAKVVLGPEIDMGVAADAIRTAEARVREAVPMVRAVYLQPDVEHDG</sequence>
<keyword evidence="5 6" id="KW-0472">Membrane</keyword>
<evidence type="ECO:0000256" key="5">
    <source>
        <dbReference type="ARBA" id="ARBA00023136"/>
    </source>
</evidence>
<reference evidence="10" key="3">
    <citation type="submission" date="2020-11" db="EMBL/GenBank/DDBJ databases">
        <title>Intraspecies plasmid and genomic variation of Mycobacterium kubicae revealed by the complete genome sequences of two clinical isolates.</title>
        <authorList>
            <person name="Hendrix J.R."/>
            <person name="Epperson L.E."/>
            <person name="Honda J.R."/>
            <person name="Strong M."/>
        </authorList>
    </citation>
    <scope>NUCLEOTIDE SEQUENCE</scope>
    <source>
        <strain evidence="10">JCM 13573</strain>
    </source>
</reference>
<evidence type="ECO:0000313" key="11">
    <source>
        <dbReference type="Proteomes" id="UP000465306"/>
    </source>
</evidence>
<evidence type="ECO:0000256" key="6">
    <source>
        <dbReference type="SAM" id="Phobius"/>
    </source>
</evidence>
<feature type="transmembrane region" description="Helical" evidence="6">
    <location>
        <begin position="159"/>
        <end position="180"/>
    </location>
</feature>
<dbReference type="PANTHER" id="PTHR13414">
    <property type="entry name" value="HUEL-CATION TRANSPORTER"/>
    <property type="match status" value="1"/>
</dbReference>
<keyword evidence="3 6" id="KW-0812">Transmembrane</keyword>
<dbReference type="SUPFAM" id="SSF161111">
    <property type="entry name" value="Cation efflux protein transmembrane domain-like"/>
    <property type="match status" value="1"/>
</dbReference>
<dbReference type="Pfam" id="PF16916">
    <property type="entry name" value="ZT_dimer"/>
    <property type="match status" value="1"/>
</dbReference>
<dbReference type="InterPro" id="IPR036837">
    <property type="entry name" value="Cation_efflux_CTD_sf"/>
</dbReference>
<dbReference type="InterPro" id="IPR027470">
    <property type="entry name" value="Cation_efflux_CTD"/>
</dbReference>
<dbReference type="InterPro" id="IPR002524">
    <property type="entry name" value="Cation_efflux"/>
</dbReference>
<evidence type="ECO:0000256" key="4">
    <source>
        <dbReference type="ARBA" id="ARBA00022989"/>
    </source>
</evidence>
<dbReference type="SUPFAM" id="SSF160240">
    <property type="entry name" value="Cation efflux protein cytoplasmic domain-like"/>
    <property type="match status" value="1"/>
</dbReference>
<dbReference type="NCBIfam" id="TIGR01297">
    <property type="entry name" value="CDF"/>
    <property type="match status" value="1"/>
</dbReference>
<dbReference type="GO" id="GO:0008324">
    <property type="term" value="F:monoatomic cation transmembrane transporter activity"/>
    <property type="evidence" value="ECO:0007669"/>
    <property type="project" value="InterPro"/>
</dbReference>
<evidence type="ECO:0000256" key="2">
    <source>
        <dbReference type="ARBA" id="ARBA00022448"/>
    </source>
</evidence>
<proteinExistence type="predicted"/>
<keyword evidence="11" id="KW-1185">Reference proteome</keyword>
<dbReference type="Proteomes" id="UP000465306">
    <property type="component" value="Unassembled WGS sequence"/>
</dbReference>
<dbReference type="KEGG" id="mku:I2456_01900"/>
<feature type="transmembrane region" description="Helical" evidence="6">
    <location>
        <begin position="77"/>
        <end position="97"/>
    </location>
</feature>
<dbReference type="Pfam" id="PF01545">
    <property type="entry name" value="Cation_efflux"/>
    <property type="match status" value="1"/>
</dbReference>
<dbReference type="Gene3D" id="3.30.70.1350">
    <property type="entry name" value="Cation efflux protein, cytoplasmic domain"/>
    <property type="match status" value="1"/>
</dbReference>
<evidence type="ECO:0000256" key="1">
    <source>
        <dbReference type="ARBA" id="ARBA00004141"/>
    </source>
</evidence>
<gene>
    <name evidence="10" type="ORF">I2456_01900</name>
    <name evidence="9" type="ORF">MKUB_02270</name>
</gene>
<feature type="domain" description="Cation efflux protein cytoplasmic" evidence="8">
    <location>
        <begin position="225"/>
        <end position="297"/>
    </location>
</feature>
<name>A0AAX1JAV4_9MYCO</name>
<evidence type="ECO:0000259" key="7">
    <source>
        <dbReference type="Pfam" id="PF01545"/>
    </source>
</evidence>
<dbReference type="InterPro" id="IPR027469">
    <property type="entry name" value="Cation_efflux_TMD_sf"/>
</dbReference>
<feature type="domain" description="Cation efflux protein transmembrane" evidence="7">
    <location>
        <begin position="10"/>
        <end position="217"/>
    </location>
</feature>
<reference evidence="9" key="2">
    <citation type="submission" date="2020-02" db="EMBL/GenBank/DDBJ databases">
        <authorList>
            <person name="Matsumoto Y."/>
            <person name="Kinjo T."/>
            <person name="Motooka D."/>
            <person name="Nabeya D."/>
            <person name="Jung N."/>
            <person name="Uechi K."/>
            <person name="Horii T."/>
            <person name="Iida T."/>
            <person name="Fujita J."/>
            <person name="Nakamura S."/>
        </authorList>
    </citation>
    <scope>NUCLEOTIDE SEQUENCE</scope>
    <source>
        <strain evidence="9">JCM 13573</strain>
    </source>
</reference>
<comment type="subcellular location">
    <subcellularLocation>
        <location evidence="1">Membrane</location>
        <topology evidence="1">Multi-pass membrane protein</topology>
    </subcellularLocation>
</comment>
<accession>A0AAX1JAV4</accession>
<evidence type="ECO:0000313" key="9">
    <source>
        <dbReference type="EMBL" id="GFG62737.1"/>
    </source>
</evidence>
<evidence type="ECO:0000256" key="3">
    <source>
        <dbReference type="ARBA" id="ARBA00022692"/>
    </source>
</evidence>